<organism evidence="2 3">
    <name type="scientific">Brooklawnia cerclae</name>
    <dbReference type="NCBI Taxonomy" id="349934"/>
    <lineage>
        <taxon>Bacteria</taxon>
        <taxon>Bacillati</taxon>
        <taxon>Actinomycetota</taxon>
        <taxon>Actinomycetes</taxon>
        <taxon>Propionibacteriales</taxon>
        <taxon>Propionibacteriaceae</taxon>
        <taxon>Brooklawnia</taxon>
    </lineage>
</organism>
<reference evidence="2 3" key="1">
    <citation type="submission" date="2020-02" db="EMBL/GenBank/DDBJ databases">
        <title>Sequencing the genomes of 1000 actinobacteria strains.</title>
        <authorList>
            <person name="Klenk H.-P."/>
        </authorList>
    </citation>
    <scope>NUCLEOTIDE SEQUENCE [LARGE SCALE GENOMIC DNA]</scope>
    <source>
        <strain evidence="2 3">DSM 19609</strain>
    </source>
</reference>
<evidence type="ECO:0000313" key="3">
    <source>
        <dbReference type="Proteomes" id="UP000749311"/>
    </source>
</evidence>
<keyword evidence="3" id="KW-1185">Reference proteome</keyword>
<evidence type="ECO:0000256" key="1">
    <source>
        <dbReference type="SAM" id="MobiDB-lite"/>
    </source>
</evidence>
<gene>
    <name evidence="2" type="ORF">FB473_000897</name>
</gene>
<name>A0ABX0SCZ1_9ACTN</name>
<comment type="caution">
    <text evidence="2">The sequence shown here is derived from an EMBL/GenBank/DDBJ whole genome shotgun (WGS) entry which is preliminary data.</text>
</comment>
<proteinExistence type="predicted"/>
<feature type="region of interest" description="Disordered" evidence="1">
    <location>
        <begin position="55"/>
        <end position="79"/>
    </location>
</feature>
<accession>A0ABX0SCZ1</accession>
<evidence type="ECO:0000313" key="2">
    <source>
        <dbReference type="EMBL" id="NIH56252.1"/>
    </source>
</evidence>
<dbReference type="Proteomes" id="UP000749311">
    <property type="component" value="Unassembled WGS sequence"/>
</dbReference>
<dbReference type="RefSeq" id="WP_167163660.1">
    <property type="nucleotide sequence ID" value="NZ_BAAAOO010000002.1"/>
</dbReference>
<feature type="region of interest" description="Disordered" evidence="1">
    <location>
        <begin position="1"/>
        <end position="26"/>
    </location>
</feature>
<dbReference type="EMBL" id="JAAMOZ010000001">
    <property type="protein sequence ID" value="NIH56252.1"/>
    <property type="molecule type" value="Genomic_DNA"/>
</dbReference>
<sequence>MTAFTSHYKGLVLQDGPSTSGGPSPAPLAVFIDGRFETDDEQVIARLRACPYVTAEPEPETAESEPETAEPAKATRKKA</sequence>
<protein>
    <submittedName>
        <fullName evidence="2">Uncharacterized protein</fullName>
    </submittedName>
</protein>
<feature type="compositionally biased region" description="Acidic residues" evidence="1">
    <location>
        <begin position="57"/>
        <end position="68"/>
    </location>
</feature>